<accession>A0A9P8A8Q0</accession>
<organism evidence="2 3">
    <name type="scientific">Mortierella alpina</name>
    <name type="common">Oleaginous fungus</name>
    <name type="synonym">Mortierella renispora</name>
    <dbReference type="NCBI Taxonomy" id="64518"/>
    <lineage>
        <taxon>Eukaryota</taxon>
        <taxon>Fungi</taxon>
        <taxon>Fungi incertae sedis</taxon>
        <taxon>Mucoromycota</taxon>
        <taxon>Mortierellomycotina</taxon>
        <taxon>Mortierellomycetes</taxon>
        <taxon>Mortierellales</taxon>
        <taxon>Mortierellaceae</taxon>
        <taxon>Mortierella</taxon>
    </lineage>
</organism>
<dbReference type="EMBL" id="JAIFTL010000069">
    <property type="protein sequence ID" value="KAG9324357.1"/>
    <property type="molecule type" value="Genomic_DNA"/>
</dbReference>
<feature type="compositionally biased region" description="Polar residues" evidence="1">
    <location>
        <begin position="131"/>
        <end position="141"/>
    </location>
</feature>
<gene>
    <name evidence="2" type="ORF">KVV02_004952</name>
</gene>
<evidence type="ECO:0000313" key="3">
    <source>
        <dbReference type="Proteomes" id="UP000717515"/>
    </source>
</evidence>
<dbReference type="AlphaFoldDB" id="A0A9P8A8Q0"/>
<name>A0A9P8A8Q0_MORAP</name>
<reference evidence="2" key="1">
    <citation type="submission" date="2021-07" db="EMBL/GenBank/DDBJ databases">
        <title>Draft genome of Mortierella alpina, strain LL118, isolated from an aspen leaf litter sample.</title>
        <authorList>
            <person name="Yang S."/>
            <person name="Vinatzer B.A."/>
        </authorList>
    </citation>
    <scope>NUCLEOTIDE SEQUENCE</scope>
    <source>
        <strain evidence="2">LL118</strain>
    </source>
</reference>
<comment type="caution">
    <text evidence="2">The sequence shown here is derived from an EMBL/GenBank/DDBJ whole genome shotgun (WGS) entry which is preliminary data.</text>
</comment>
<dbReference type="Proteomes" id="UP000717515">
    <property type="component" value="Unassembled WGS sequence"/>
</dbReference>
<feature type="region of interest" description="Disordered" evidence="1">
    <location>
        <begin position="120"/>
        <end position="141"/>
    </location>
</feature>
<proteinExistence type="predicted"/>
<evidence type="ECO:0000256" key="1">
    <source>
        <dbReference type="SAM" id="MobiDB-lite"/>
    </source>
</evidence>
<evidence type="ECO:0000313" key="2">
    <source>
        <dbReference type="EMBL" id="KAG9324357.1"/>
    </source>
</evidence>
<sequence length="141" mass="16371">MHVIKSFHLEAKAILDMVALMNLLVDLNSNTVPDIECMFEKYFKLRSPIGRSSVEVSSRLGGMMNRKGKFNDFVRRLILRHVPRWFSLMVNDRLSYDRPQLEFLPFVEIEGSLKPKEQTRSAYVPMVPQQDPKTNGQTLFP</sequence>
<protein>
    <submittedName>
        <fullName evidence="2">Uncharacterized protein</fullName>
    </submittedName>
</protein>